<organism evidence="2 3">
    <name type="scientific">Gordonia alkanivorans NBRC 16433</name>
    <dbReference type="NCBI Taxonomy" id="1027371"/>
    <lineage>
        <taxon>Bacteria</taxon>
        <taxon>Bacillati</taxon>
        <taxon>Actinomycetota</taxon>
        <taxon>Actinomycetes</taxon>
        <taxon>Mycobacteriales</taxon>
        <taxon>Gordoniaceae</taxon>
        <taxon>Gordonia</taxon>
    </lineage>
</organism>
<gene>
    <name evidence="2" type="ORF">GOALK_048_00050</name>
</gene>
<dbReference type="Proteomes" id="UP000003558">
    <property type="component" value="Unassembled WGS sequence"/>
</dbReference>
<dbReference type="STRING" id="1027371.GOALK_048_00050"/>
<accession>F9VTV4</accession>
<feature type="compositionally biased region" description="Pro residues" evidence="1">
    <location>
        <begin position="59"/>
        <end position="68"/>
    </location>
</feature>
<feature type="region of interest" description="Disordered" evidence="1">
    <location>
        <begin position="30"/>
        <end position="68"/>
    </location>
</feature>
<sequence>MRVEVDAPTVADESVRRAWDEVGNATRPTLLFVPEPYRPPHDHGDDGGQYAPADHTDDNPPPGVHGYM</sequence>
<proteinExistence type="predicted"/>
<comment type="caution">
    <text evidence="2">The sequence shown here is derived from an EMBL/GenBank/DDBJ whole genome shotgun (WGS) entry which is preliminary data.</text>
</comment>
<reference evidence="2 3" key="1">
    <citation type="submission" date="2011-05" db="EMBL/GenBank/DDBJ databases">
        <title>Whole genome shotgun sequence of Gordonia alkanivorans NBRC 16433.</title>
        <authorList>
            <person name="Hosoyama A."/>
            <person name="Nakamura S."/>
            <person name="Takarada H."/>
            <person name="Tsuchikane K."/>
            <person name="Yamazaki S."/>
            <person name="Fujita N."/>
        </authorList>
    </citation>
    <scope>NUCLEOTIDE SEQUENCE [LARGE SCALE GENOMIC DNA]</scope>
    <source>
        <strain evidence="2 3">NBRC 16433</strain>
    </source>
</reference>
<evidence type="ECO:0000313" key="3">
    <source>
        <dbReference type="Proteomes" id="UP000003558"/>
    </source>
</evidence>
<protein>
    <submittedName>
        <fullName evidence="2">Uncharacterized protein</fullName>
    </submittedName>
</protein>
<evidence type="ECO:0000256" key="1">
    <source>
        <dbReference type="SAM" id="MobiDB-lite"/>
    </source>
</evidence>
<dbReference type="EMBL" id="BACI01000048">
    <property type="protein sequence ID" value="GAA12043.1"/>
    <property type="molecule type" value="Genomic_DNA"/>
</dbReference>
<dbReference type="AlphaFoldDB" id="F9VTV4"/>
<name>F9VTV4_9ACTN</name>
<evidence type="ECO:0000313" key="2">
    <source>
        <dbReference type="EMBL" id="GAA12043.1"/>
    </source>
</evidence>